<accession>A0A953HJC5</accession>
<sequence>MKIVSILVCVCWGLLCIPYFCFSQTWTDVTFGDFSKGVISASGQNIYISQKGEIKTIRRYDVNQDGWIDLLFNNTHDQENYVDATLVTFEPSGHTLISKLPVQGSIAAEAADLNKDGYPDIVFCPNKSGIQNPRRFLKIYWGGKGGWSESRSGVLPVNGVISVQIADINNDSWPDILTLNSAAWLPGQPEGQILRVYWGGENSYHLDQYSDIGLIGAHQIVAEDFNGDGLTDICYSNNKGEIHWLDGKELKNIGSQTYPKILSPDINRLVILEGVPLDLVVRKKNDEAQLYVLGDQNEILKLYYTRENEWKQTTVAEGIQGTRLSIGDVDLDGQEDILVINYAIRKAAGGEMVGADGSKNDGLTILWGADENWFIEQTRIEIPNAISAQTSDLNGDGIPDIAVAVYQGEDTYLAHSKILFGQGNRLFKDSEINIPTQGAHDVCIVNHPLFGNNTVVFSNSMGGTLYENVPLYLYLGGESGFNEENRIEIPFTSGYEGTAADVDDDGFVDVLAVNSMHGGGFNDPLGGINIFKGSENGFDFIGEREVLPEVNASTSNVADLNKDGYLDIIIGLFDQQDKTETELVIYYGGPTGYLKENRQAIPSSGRSSSPMVADFDNDGWLDIAVSSYSENKLRIFKGSENGFKEDHQHVIPMQSVIDLEVADLNADGYLDIIACHYMDRANGHHDAGMTILWGSETGFENWNSQWLPSYTPLGPVVADFDQDGYLDIFAPAYHGDISRENLPMYLFWGGKDGFVADRRTTFIGNSGTDALAADFDKDGKLDLAIAQHTVHGSHAKARSEIYFNDGNRFKSNHVRIENMASPGVHWMWNKDMGNIYDRSWSESYTSKIFTWKDSKTHLKLKYVAQETRGAHVDLLFRTAKKKEDIREAAWKNYTSNKVSIPKDDRKMQYKVIFNSPNGDWYPSLKSITIEID</sequence>
<dbReference type="SUPFAM" id="SSF69318">
    <property type="entry name" value="Integrin alpha N-terminal domain"/>
    <property type="match status" value="3"/>
</dbReference>
<evidence type="ECO:0000313" key="2">
    <source>
        <dbReference type="EMBL" id="MBY5956934.1"/>
    </source>
</evidence>
<keyword evidence="3" id="KW-1185">Reference proteome</keyword>
<dbReference type="EMBL" id="JAHVHU010000002">
    <property type="protein sequence ID" value="MBY5956934.1"/>
    <property type="molecule type" value="Genomic_DNA"/>
</dbReference>
<comment type="caution">
    <text evidence="2">The sequence shown here is derived from an EMBL/GenBank/DDBJ whole genome shotgun (WGS) entry which is preliminary data.</text>
</comment>
<dbReference type="PANTHER" id="PTHR44103:SF1">
    <property type="entry name" value="PROPROTEIN CONVERTASE P"/>
    <property type="match status" value="1"/>
</dbReference>
<dbReference type="InterPro" id="IPR028994">
    <property type="entry name" value="Integrin_alpha_N"/>
</dbReference>
<reference evidence="2" key="1">
    <citation type="submission" date="2021-06" db="EMBL/GenBank/DDBJ databases">
        <title>44 bacteria genomes isolated from Dapeng, Shenzhen.</title>
        <authorList>
            <person name="Zheng W."/>
            <person name="Yu S."/>
            <person name="Huang Y."/>
        </authorList>
    </citation>
    <scope>NUCLEOTIDE SEQUENCE</scope>
    <source>
        <strain evidence="2">DP5N28-2</strain>
    </source>
</reference>
<dbReference type="PANTHER" id="PTHR44103">
    <property type="entry name" value="PROPROTEIN CONVERTASE P"/>
    <property type="match status" value="1"/>
</dbReference>
<dbReference type="InterPro" id="IPR013517">
    <property type="entry name" value="FG-GAP"/>
</dbReference>
<organism evidence="2 3">
    <name type="scientific">Membranihabitans marinus</name>
    <dbReference type="NCBI Taxonomy" id="1227546"/>
    <lineage>
        <taxon>Bacteria</taxon>
        <taxon>Pseudomonadati</taxon>
        <taxon>Bacteroidota</taxon>
        <taxon>Saprospiria</taxon>
        <taxon>Saprospirales</taxon>
        <taxon>Saprospiraceae</taxon>
        <taxon>Membranihabitans</taxon>
    </lineage>
</organism>
<dbReference type="AlphaFoldDB" id="A0A953HJC5"/>
<keyword evidence="1" id="KW-0732">Signal</keyword>
<dbReference type="Proteomes" id="UP000753961">
    <property type="component" value="Unassembled WGS sequence"/>
</dbReference>
<dbReference type="Gene3D" id="2.130.10.130">
    <property type="entry name" value="Integrin alpha, N-terminal"/>
    <property type="match status" value="4"/>
</dbReference>
<name>A0A953HJC5_9BACT</name>
<evidence type="ECO:0000256" key="1">
    <source>
        <dbReference type="ARBA" id="ARBA00022729"/>
    </source>
</evidence>
<dbReference type="RefSeq" id="WP_222578448.1">
    <property type="nucleotide sequence ID" value="NZ_JAHVHU010000002.1"/>
</dbReference>
<proteinExistence type="predicted"/>
<dbReference type="Pfam" id="PF13517">
    <property type="entry name" value="FG-GAP_3"/>
    <property type="match status" value="3"/>
</dbReference>
<evidence type="ECO:0000313" key="3">
    <source>
        <dbReference type="Proteomes" id="UP000753961"/>
    </source>
</evidence>
<protein>
    <submittedName>
        <fullName evidence="2">VCBS repeat-containing protein</fullName>
    </submittedName>
</protein>
<gene>
    <name evidence="2" type="ORF">KUV50_02225</name>
</gene>